<reference evidence="1 2" key="1">
    <citation type="journal article" date="2013" name="Nature">
        <title>The genomes of four tapeworm species reveal adaptations to parasitism.</title>
        <authorList>
            <person name="Tsai I.J."/>
            <person name="Zarowiecki M."/>
            <person name="Holroyd N."/>
            <person name="Garciarrubio A."/>
            <person name="Sanchez-Flores A."/>
            <person name="Brooks K.L."/>
            <person name="Tracey A."/>
            <person name="Bobes R.J."/>
            <person name="Fragoso G."/>
            <person name="Sciutto E."/>
            <person name="Aslett M."/>
            <person name="Beasley H."/>
            <person name="Bennett H.M."/>
            <person name="Cai J."/>
            <person name="Camicia F."/>
            <person name="Clark R."/>
            <person name="Cucher M."/>
            <person name="De Silva N."/>
            <person name="Day T.A."/>
            <person name="Deplazes P."/>
            <person name="Estrada K."/>
            <person name="Fernandez C."/>
            <person name="Holland P.W."/>
            <person name="Hou J."/>
            <person name="Hu S."/>
            <person name="Huckvale T."/>
            <person name="Hung S.S."/>
            <person name="Kamenetzky L."/>
            <person name="Keane J.A."/>
            <person name="Kiss F."/>
            <person name="Koziol U."/>
            <person name="Lambert O."/>
            <person name="Liu K."/>
            <person name="Luo X."/>
            <person name="Luo Y."/>
            <person name="Macchiaroli N."/>
            <person name="Nichol S."/>
            <person name="Paps J."/>
            <person name="Parkinson J."/>
            <person name="Pouchkina-Stantcheva N."/>
            <person name="Riddiford N."/>
            <person name="Rosenzvit M."/>
            <person name="Salinas G."/>
            <person name="Wasmuth J.D."/>
            <person name="Zamanian M."/>
            <person name="Zheng Y."/>
            <person name="Cai X."/>
            <person name="Soberon X."/>
            <person name="Olson P.D."/>
            <person name="Laclette J.P."/>
            <person name="Brehm K."/>
            <person name="Berriman M."/>
            <person name="Garciarrubio A."/>
            <person name="Bobes R.J."/>
            <person name="Fragoso G."/>
            <person name="Sanchez-Flores A."/>
            <person name="Estrada K."/>
            <person name="Cevallos M.A."/>
            <person name="Morett E."/>
            <person name="Gonzalez V."/>
            <person name="Portillo T."/>
            <person name="Ochoa-Leyva A."/>
            <person name="Jose M.V."/>
            <person name="Sciutto E."/>
            <person name="Landa A."/>
            <person name="Jimenez L."/>
            <person name="Valdes V."/>
            <person name="Carrero J.C."/>
            <person name="Larralde C."/>
            <person name="Morales-Montor J."/>
            <person name="Limon-Lason J."/>
            <person name="Soberon X."/>
            <person name="Laclette J.P."/>
        </authorList>
    </citation>
    <scope>NUCLEOTIDE SEQUENCE [LARGE SCALE GENOMIC DNA]</scope>
</reference>
<dbReference type="Proteomes" id="UP000492820">
    <property type="component" value="Unassembled WGS sequence"/>
</dbReference>
<reference evidence="3" key="3">
    <citation type="submission" date="2020-10" db="UniProtKB">
        <authorList>
            <consortium name="WormBaseParasite"/>
        </authorList>
    </citation>
    <scope>IDENTIFICATION</scope>
</reference>
<evidence type="ECO:0000313" key="2">
    <source>
        <dbReference type="Proteomes" id="UP000492820"/>
    </source>
</evidence>
<dbReference type="EMBL" id="LK028580">
    <property type="protein sequence ID" value="CDS20365.1"/>
    <property type="molecule type" value="Genomic_DNA"/>
</dbReference>
<name>A0A068WJV6_ECHGR</name>
<sequence>MVFLISSCSLPKLFFFIRSHKRHKKMEQSCDYAFCETSGVSSTPF</sequence>
<dbReference type="WBParaSite" id="EgrG_000258100">
    <property type="protein sequence ID" value="EgrG_000258100"/>
    <property type="gene ID" value="EgrG_000258100"/>
</dbReference>
<dbReference type="AlphaFoldDB" id="A0A068WJV6"/>
<gene>
    <name evidence="1" type="ORF">EgrG_000258100</name>
</gene>
<proteinExistence type="predicted"/>
<reference evidence="1" key="2">
    <citation type="submission" date="2014-06" db="EMBL/GenBank/DDBJ databases">
        <authorList>
            <person name="Aslett M."/>
        </authorList>
    </citation>
    <scope>NUCLEOTIDE SEQUENCE</scope>
</reference>
<organism evidence="1">
    <name type="scientific">Echinococcus granulosus</name>
    <name type="common">Hydatid tapeworm</name>
    <dbReference type="NCBI Taxonomy" id="6210"/>
    <lineage>
        <taxon>Eukaryota</taxon>
        <taxon>Metazoa</taxon>
        <taxon>Spiralia</taxon>
        <taxon>Lophotrochozoa</taxon>
        <taxon>Platyhelminthes</taxon>
        <taxon>Cestoda</taxon>
        <taxon>Eucestoda</taxon>
        <taxon>Cyclophyllidea</taxon>
        <taxon>Taeniidae</taxon>
        <taxon>Echinococcus</taxon>
        <taxon>Echinococcus granulosus group</taxon>
    </lineage>
</organism>
<evidence type="ECO:0000313" key="3">
    <source>
        <dbReference type="WBParaSite" id="EgrG_000258100"/>
    </source>
</evidence>
<evidence type="ECO:0000313" key="1">
    <source>
        <dbReference type="EMBL" id="CDS20365.1"/>
    </source>
</evidence>
<accession>A0A068WJV6</accession>
<protein>
    <submittedName>
        <fullName evidence="1 3">Uncharacterized protein</fullName>
    </submittedName>
</protein>